<gene>
    <name evidence="3" type="ORF">Slati_0017400</name>
</gene>
<reference evidence="3" key="1">
    <citation type="submission" date="2020-06" db="EMBL/GenBank/DDBJ databases">
        <authorList>
            <person name="Li T."/>
            <person name="Hu X."/>
            <person name="Zhang T."/>
            <person name="Song X."/>
            <person name="Zhang H."/>
            <person name="Dai N."/>
            <person name="Sheng W."/>
            <person name="Hou X."/>
            <person name="Wei L."/>
        </authorList>
    </citation>
    <scope>NUCLEOTIDE SEQUENCE</scope>
    <source>
        <strain evidence="3">KEN1</strain>
        <tissue evidence="3">Leaf</tissue>
    </source>
</reference>
<proteinExistence type="predicted"/>
<feature type="compositionally biased region" description="Polar residues" evidence="1">
    <location>
        <begin position="18"/>
        <end position="29"/>
    </location>
</feature>
<feature type="compositionally biased region" description="Polar residues" evidence="1">
    <location>
        <begin position="55"/>
        <end position="68"/>
    </location>
</feature>
<dbReference type="PANTHER" id="PTHR31132:SF2">
    <property type="entry name" value="HEMATOLOGICAL_NEUROLOGICAL-LIKE PROTEIN"/>
    <property type="match status" value="1"/>
</dbReference>
<reference evidence="3" key="2">
    <citation type="journal article" date="2024" name="Plant">
        <title>Genomic evolution and insights into agronomic trait innovations of Sesamum species.</title>
        <authorList>
            <person name="Miao H."/>
            <person name="Wang L."/>
            <person name="Qu L."/>
            <person name="Liu H."/>
            <person name="Sun Y."/>
            <person name="Le M."/>
            <person name="Wang Q."/>
            <person name="Wei S."/>
            <person name="Zheng Y."/>
            <person name="Lin W."/>
            <person name="Duan Y."/>
            <person name="Cao H."/>
            <person name="Xiong S."/>
            <person name="Wang X."/>
            <person name="Wei L."/>
            <person name="Li C."/>
            <person name="Ma Q."/>
            <person name="Ju M."/>
            <person name="Zhao R."/>
            <person name="Li G."/>
            <person name="Mu C."/>
            <person name="Tian Q."/>
            <person name="Mei H."/>
            <person name="Zhang T."/>
            <person name="Gao T."/>
            <person name="Zhang H."/>
        </authorList>
    </citation>
    <scope>NUCLEOTIDE SEQUENCE</scope>
    <source>
        <strain evidence="3">KEN1</strain>
    </source>
</reference>
<name>A0AAW2Y663_9LAMI</name>
<sequence length="68" mass="7298">MTGSKIFADNGEGDKSESGISDGNVNNRTSVRMVQQAANGISQISFSTEDKVSPRNHQLSLRSQNNVS</sequence>
<dbReference type="AlphaFoldDB" id="A0AAW2Y663"/>
<organism evidence="3">
    <name type="scientific">Sesamum latifolium</name>
    <dbReference type="NCBI Taxonomy" id="2727402"/>
    <lineage>
        <taxon>Eukaryota</taxon>
        <taxon>Viridiplantae</taxon>
        <taxon>Streptophyta</taxon>
        <taxon>Embryophyta</taxon>
        <taxon>Tracheophyta</taxon>
        <taxon>Spermatophyta</taxon>
        <taxon>Magnoliopsida</taxon>
        <taxon>eudicotyledons</taxon>
        <taxon>Gunneridae</taxon>
        <taxon>Pentapetalae</taxon>
        <taxon>asterids</taxon>
        <taxon>lamiids</taxon>
        <taxon>Lamiales</taxon>
        <taxon>Pedaliaceae</taxon>
        <taxon>Sesamum</taxon>
    </lineage>
</organism>
<dbReference type="Pfam" id="PF13266">
    <property type="entry name" value="DUF4057"/>
    <property type="match status" value="1"/>
</dbReference>
<protein>
    <recommendedName>
        <fullName evidence="2">DUF4057 domain-containing protein</fullName>
    </recommendedName>
</protein>
<feature type="region of interest" description="Disordered" evidence="1">
    <location>
        <begin position="45"/>
        <end position="68"/>
    </location>
</feature>
<feature type="domain" description="DUF4057" evidence="2">
    <location>
        <begin position="1"/>
        <end position="56"/>
    </location>
</feature>
<dbReference type="InterPro" id="IPR025131">
    <property type="entry name" value="DUF4057"/>
</dbReference>
<comment type="caution">
    <text evidence="3">The sequence shown here is derived from an EMBL/GenBank/DDBJ whole genome shotgun (WGS) entry which is preliminary data.</text>
</comment>
<evidence type="ECO:0000256" key="1">
    <source>
        <dbReference type="SAM" id="MobiDB-lite"/>
    </source>
</evidence>
<feature type="region of interest" description="Disordered" evidence="1">
    <location>
        <begin position="1"/>
        <end position="29"/>
    </location>
</feature>
<dbReference type="EMBL" id="JACGWN010000001">
    <property type="protein sequence ID" value="KAL0461298.1"/>
    <property type="molecule type" value="Genomic_DNA"/>
</dbReference>
<dbReference type="PANTHER" id="PTHR31132">
    <property type="entry name" value="N-LYSINE METHYLTRANSFERASE"/>
    <property type="match status" value="1"/>
</dbReference>
<evidence type="ECO:0000313" key="3">
    <source>
        <dbReference type="EMBL" id="KAL0461298.1"/>
    </source>
</evidence>
<accession>A0AAW2Y663</accession>
<evidence type="ECO:0000259" key="2">
    <source>
        <dbReference type="Pfam" id="PF13266"/>
    </source>
</evidence>